<gene>
    <name evidence="9" type="ORF">GCM10023116_20800</name>
</gene>
<dbReference type="SUPFAM" id="SSF51905">
    <property type="entry name" value="FAD/NAD(P)-binding domain"/>
    <property type="match status" value="1"/>
</dbReference>
<reference evidence="10" key="1">
    <citation type="journal article" date="2019" name="Int. J. Syst. Evol. Microbiol.">
        <title>The Global Catalogue of Microorganisms (GCM) 10K type strain sequencing project: providing services to taxonomists for standard genome sequencing and annotation.</title>
        <authorList>
            <consortium name="The Broad Institute Genomics Platform"/>
            <consortium name="The Broad Institute Genome Sequencing Center for Infectious Disease"/>
            <person name="Wu L."/>
            <person name="Ma J."/>
        </authorList>
    </citation>
    <scope>NUCLEOTIDE SEQUENCE [LARGE SCALE GENOMIC DNA]</scope>
    <source>
        <strain evidence="10">JCM 17805</strain>
    </source>
</reference>
<sequence length="561" mass="63133">MKPSTIRIGRRYRSNRLEGPYDTIVIGSGPGGMAAAVCLSKAGQKVLVLEQHYTAGGFTHSYSRNGYEWDVGVHYVGDVGNPDTMAGALFGYLTEGELQWAPMEDNYDRFYIGEEQYDLLRGKDAFRKQMVHYFPDEAQAIDQYLDLLKQVSNAMPAFIGRKLLPGWINKAMQLVGKGKLPSFFNERTVDVLSRLTSNKKLIAVLTGQWGDNGLPPEQSSFMVHALIARHYMHGGYYPVGGSSRIAETMIPQIQATGGELFTYAVVTDILVENGRATGVRMKDGTEIRAQRVISNAGVYNTFERLLPEPIAKAAGYLDKLRQVRPSMTHLGMYIGIADTVANLNLPQTNFWIYPDENHEKNVNNFLADSSQPFPVVYVSFPSAKDPSWNERYPNRATIEIVAPAKFEWFEQWKDETWGKRGEDYDALKETFSERLLEVLYDKMPQLRGKIDYYELSTPLSTDFFCFYKKGEIYGLDHDPQRFNQDWLKPKTEIPGLYLTGQDVMTAGVVGAAISGFMTACSVLGLSGSWKLQKQMRSWKPKREPSQVKPASKTPQETASSI</sequence>
<keyword evidence="4" id="KW-0521">NADP</keyword>
<keyword evidence="10" id="KW-1185">Reference proteome</keyword>
<dbReference type="PANTHER" id="PTHR46091:SF3">
    <property type="entry name" value="AMINE OXIDASE DOMAIN-CONTAINING PROTEIN"/>
    <property type="match status" value="1"/>
</dbReference>
<keyword evidence="5" id="KW-0520">NAD</keyword>
<accession>A0ABP8V342</accession>
<feature type="domain" description="Amine oxidase" evidence="8">
    <location>
        <begin position="31"/>
        <end position="302"/>
    </location>
</feature>
<protein>
    <submittedName>
        <fullName evidence="9">NAD(P)/FAD-dependent oxidoreductase</fullName>
    </submittedName>
</protein>
<evidence type="ECO:0000256" key="7">
    <source>
        <dbReference type="SAM" id="Phobius"/>
    </source>
</evidence>
<dbReference type="PANTHER" id="PTHR46091">
    <property type="entry name" value="BLR7054 PROTEIN"/>
    <property type="match status" value="1"/>
</dbReference>
<feature type="region of interest" description="Disordered" evidence="6">
    <location>
        <begin position="536"/>
        <end position="561"/>
    </location>
</feature>
<evidence type="ECO:0000256" key="3">
    <source>
        <dbReference type="ARBA" id="ARBA00022827"/>
    </source>
</evidence>
<dbReference type="EMBL" id="BAABFL010000311">
    <property type="protein sequence ID" value="GAA4649799.1"/>
    <property type="molecule type" value="Genomic_DNA"/>
</dbReference>
<feature type="transmembrane region" description="Helical" evidence="7">
    <location>
        <begin position="503"/>
        <end position="526"/>
    </location>
</feature>
<evidence type="ECO:0000259" key="8">
    <source>
        <dbReference type="Pfam" id="PF01593"/>
    </source>
</evidence>
<dbReference type="InterPro" id="IPR002937">
    <property type="entry name" value="Amino_oxidase"/>
</dbReference>
<keyword evidence="3" id="KW-0274">FAD</keyword>
<keyword evidence="7" id="KW-0812">Transmembrane</keyword>
<proteinExistence type="predicted"/>
<keyword evidence="2" id="KW-0732">Signal</keyword>
<dbReference type="RefSeq" id="WP_345195799.1">
    <property type="nucleotide sequence ID" value="NZ_BAABFL010000311.1"/>
</dbReference>
<evidence type="ECO:0000256" key="5">
    <source>
        <dbReference type="ARBA" id="ARBA00023027"/>
    </source>
</evidence>
<keyword evidence="7" id="KW-0472">Membrane</keyword>
<dbReference type="InterPro" id="IPR036188">
    <property type="entry name" value="FAD/NAD-bd_sf"/>
</dbReference>
<name>A0ABP8V342_9GAMM</name>
<feature type="compositionally biased region" description="Polar residues" evidence="6">
    <location>
        <begin position="552"/>
        <end position="561"/>
    </location>
</feature>
<evidence type="ECO:0000256" key="1">
    <source>
        <dbReference type="ARBA" id="ARBA00022630"/>
    </source>
</evidence>
<evidence type="ECO:0000256" key="2">
    <source>
        <dbReference type="ARBA" id="ARBA00022729"/>
    </source>
</evidence>
<dbReference type="Proteomes" id="UP001500604">
    <property type="component" value="Unassembled WGS sequence"/>
</dbReference>
<evidence type="ECO:0000256" key="4">
    <source>
        <dbReference type="ARBA" id="ARBA00022857"/>
    </source>
</evidence>
<dbReference type="Pfam" id="PF01593">
    <property type="entry name" value="Amino_oxidase"/>
    <property type="match status" value="1"/>
</dbReference>
<evidence type="ECO:0000313" key="9">
    <source>
        <dbReference type="EMBL" id="GAA4649799.1"/>
    </source>
</evidence>
<evidence type="ECO:0000313" key="10">
    <source>
        <dbReference type="Proteomes" id="UP001500604"/>
    </source>
</evidence>
<evidence type="ECO:0000256" key="6">
    <source>
        <dbReference type="SAM" id="MobiDB-lite"/>
    </source>
</evidence>
<keyword evidence="1" id="KW-0285">Flavoprotein</keyword>
<comment type="caution">
    <text evidence="9">The sequence shown here is derived from an EMBL/GenBank/DDBJ whole genome shotgun (WGS) entry which is preliminary data.</text>
</comment>
<dbReference type="InterPro" id="IPR052206">
    <property type="entry name" value="Retinol_saturase"/>
</dbReference>
<keyword evidence="7" id="KW-1133">Transmembrane helix</keyword>
<dbReference type="Gene3D" id="3.50.50.60">
    <property type="entry name" value="FAD/NAD(P)-binding domain"/>
    <property type="match status" value="2"/>
</dbReference>
<organism evidence="9 10">
    <name type="scientific">Kistimonas scapharcae</name>
    <dbReference type="NCBI Taxonomy" id="1036133"/>
    <lineage>
        <taxon>Bacteria</taxon>
        <taxon>Pseudomonadati</taxon>
        <taxon>Pseudomonadota</taxon>
        <taxon>Gammaproteobacteria</taxon>
        <taxon>Oceanospirillales</taxon>
        <taxon>Endozoicomonadaceae</taxon>
        <taxon>Kistimonas</taxon>
    </lineage>
</organism>